<accession>A0A4Z2D973</accession>
<protein>
    <submittedName>
        <fullName evidence="1">Uncharacterized protein</fullName>
    </submittedName>
</protein>
<dbReference type="EMBL" id="SKCS01000200">
    <property type="protein sequence ID" value="TNN13057.1"/>
    <property type="molecule type" value="Genomic_DNA"/>
</dbReference>
<proteinExistence type="predicted"/>
<dbReference type="OrthoDB" id="6237786at2759"/>
<organism evidence="1 2">
    <name type="scientific">Schistosoma japonicum</name>
    <name type="common">Blood fluke</name>
    <dbReference type="NCBI Taxonomy" id="6182"/>
    <lineage>
        <taxon>Eukaryota</taxon>
        <taxon>Metazoa</taxon>
        <taxon>Spiralia</taxon>
        <taxon>Lophotrochozoa</taxon>
        <taxon>Platyhelminthes</taxon>
        <taxon>Trematoda</taxon>
        <taxon>Digenea</taxon>
        <taxon>Strigeidida</taxon>
        <taxon>Schistosomatoidea</taxon>
        <taxon>Schistosomatidae</taxon>
        <taxon>Schistosoma</taxon>
    </lineage>
</organism>
<gene>
    <name evidence="1" type="ORF">EWB00_003193</name>
</gene>
<sequence length="463" mass="53066">MIKNTYRKSYCLSDLVDDLGGILSNYLRQVDSDFDFVLPDVAAPHLDGRFVLMLDRKFMPQPNTDNSKLVKNAWVRFAATAAAYVYKNVGESVSKPLRKWLVNAASAVILAGMLAELPESRSNEEVTSDEIVLIENVSTPDLIIDNQRDGAWRYGSWTVDNIANGCEMKDVINAEMSDACIHVMVASVVNYFQENSYTPNGLLKDSYACKVLKSDLMDKYGLTDECDKIEAMRITGRWVSKLYVYQLATKHRDLQHPIRPISNIGLVCPLKVDISNYLNDLPASFIRTRIAHQIASRMVRSVCIVFFEDLNELIDLKKLYREICNDPFHYHSDCEYLTNSPGSTITDRTSRIFGRLVTYLSIFEPNSELFSYSYLKTNGITREKHYGDYSKNWENILKVIYDELYMPSGCPLVKILKSKCKIPDNIQEDNEMLRHCWNEYGVDTNIQQFIFRYTLPHLDNGSN</sequence>
<reference evidence="1 2" key="1">
    <citation type="submission" date="2019-03" db="EMBL/GenBank/DDBJ databases">
        <title>An improved genome assembly of the fluke Schistosoma japonicum.</title>
        <authorList>
            <person name="Hu W."/>
            <person name="Luo F."/>
            <person name="Yin M."/>
            <person name="Mo X."/>
            <person name="Sun C."/>
            <person name="Wu Q."/>
            <person name="Zhu B."/>
            <person name="Xiang M."/>
            <person name="Wang J."/>
            <person name="Wang Y."/>
            <person name="Zhang T."/>
            <person name="Xu B."/>
            <person name="Zheng H."/>
            <person name="Feng Z."/>
        </authorList>
    </citation>
    <scope>NUCLEOTIDE SEQUENCE [LARGE SCALE GENOMIC DNA]</scope>
    <source>
        <strain evidence="1">HuSjv2</strain>
        <tissue evidence="1">Worms</tissue>
    </source>
</reference>
<dbReference type="Proteomes" id="UP000311919">
    <property type="component" value="Unassembled WGS sequence"/>
</dbReference>
<keyword evidence="2" id="KW-1185">Reference proteome</keyword>
<comment type="caution">
    <text evidence="1">The sequence shown here is derived from an EMBL/GenBank/DDBJ whole genome shotgun (WGS) entry which is preliminary data.</text>
</comment>
<name>A0A4Z2D973_SCHJA</name>
<evidence type="ECO:0000313" key="1">
    <source>
        <dbReference type="EMBL" id="TNN13057.1"/>
    </source>
</evidence>
<evidence type="ECO:0000313" key="2">
    <source>
        <dbReference type="Proteomes" id="UP000311919"/>
    </source>
</evidence>
<dbReference type="AlphaFoldDB" id="A0A4Z2D973"/>